<dbReference type="SUPFAM" id="SSF69255">
    <property type="entry name" value="gp5 N-terminal domain-like"/>
    <property type="match status" value="1"/>
</dbReference>
<comment type="caution">
    <text evidence="2">The sequence shown here is derived from an EMBL/GenBank/DDBJ whole genome shotgun (WGS) entry which is preliminary data.</text>
</comment>
<name>A0A7J9USI2_9MICO</name>
<gene>
    <name evidence="2" type="ORF">GB882_01375</name>
</gene>
<sequence>MSVTVSPSDGMSLSPVVKVGGTELAARWTDALVELRVERALRTVGRCTMRFADPGYALTSEARLTVGTAVAVSARAVRERSPLTEVFRGAVTSVALEQREAGTVELVAVVEDAAYELTRSSRAQTFLKSGYADVVKKVVGGAGVTAKVDGLTGQHEYLLQTDTDLGFVDEIARRVGYDWVVDGDTFHFWSSWGGGGRTSTIGPDVEVTAGDALRDFAVTIAADAPSSVTVRGWDPVKQQAMTTTKTIDRGAVPAGLARVVAPNRAKAAEQLTAAVGPADAAEAGQLAQARARATGTVTAKGRCTITPGLRPGVLVDVAGVGPAAGKYFVQEVEHVYRPGGFHTRFVAGDREPARLTGGTGATPSSFAHHGLVIGTVTDINDEGGGGRVKVKYSALSDTVTSGWARVAAIGGGASRGLVAPPEVGDEVLVGFEDADARRPVVLGGLFGTKNKVPAGAIASGKVVNRRFTSRLGHVVELGDGTAPGDQHVLLALAGEGHKVRLGKDRADIEVPAGVPLRLAAGNAEIVLDGKGAIEISGLKISIKATQDLELSGLNVNAKAVAKAAISGAQAEVQGSATAAVQGGATTTIKGGMVQIN</sequence>
<dbReference type="Pfam" id="PF05954">
    <property type="entry name" value="Phage_GPD"/>
    <property type="match status" value="1"/>
</dbReference>
<dbReference type="Gene3D" id="2.40.50.230">
    <property type="entry name" value="Gp5 N-terminal domain"/>
    <property type="match status" value="1"/>
</dbReference>
<dbReference type="Pfam" id="PF04717">
    <property type="entry name" value="Phage_base_V"/>
    <property type="match status" value="1"/>
</dbReference>
<protein>
    <recommendedName>
        <fullName evidence="1">Gp5/Type VI secretion system Vgr protein OB-fold domain-containing protein</fullName>
    </recommendedName>
</protein>
<dbReference type="Gene3D" id="2.30.110.50">
    <property type="match status" value="1"/>
</dbReference>
<dbReference type="InterPro" id="IPR037026">
    <property type="entry name" value="Vgr_OB-fold_dom_sf"/>
</dbReference>
<evidence type="ECO:0000259" key="1">
    <source>
        <dbReference type="Pfam" id="PF04717"/>
    </source>
</evidence>
<organism evidence="2 3">
    <name type="scientific">Georgenia ruanii</name>
    <dbReference type="NCBI Taxonomy" id="348442"/>
    <lineage>
        <taxon>Bacteria</taxon>
        <taxon>Bacillati</taxon>
        <taxon>Actinomycetota</taxon>
        <taxon>Actinomycetes</taxon>
        <taxon>Micrococcales</taxon>
        <taxon>Bogoriellaceae</taxon>
        <taxon>Georgenia</taxon>
    </lineage>
</organism>
<evidence type="ECO:0000313" key="3">
    <source>
        <dbReference type="Proteomes" id="UP000429644"/>
    </source>
</evidence>
<dbReference type="Proteomes" id="UP000429644">
    <property type="component" value="Unassembled WGS sequence"/>
</dbReference>
<keyword evidence="3" id="KW-1185">Reference proteome</keyword>
<dbReference type="Gene3D" id="4.10.220.110">
    <property type="match status" value="1"/>
</dbReference>
<reference evidence="2 3" key="1">
    <citation type="submission" date="2019-10" db="EMBL/GenBank/DDBJ databases">
        <title>Georgenia wutianyii sp. nov. and Georgenia yuyongxinii sp. nov. isolated from plateau pika (Ochotona curzoniae) in the Qinghai-Tibet plateau of China.</title>
        <authorList>
            <person name="Tian Z."/>
        </authorList>
    </citation>
    <scope>NUCLEOTIDE SEQUENCE [LARGE SCALE GENOMIC DNA]</scope>
    <source>
        <strain evidence="2 3">JCM 15130</strain>
    </source>
</reference>
<proteinExistence type="predicted"/>
<dbReference type="AlphaFoldDB" id="A0A7J9USI2"/>
<dbReference type="InterPro" id="IPR006531">
    <property type="entry name" value="Gp5/Vgr_OB"/>
</dbReference>
<evidence type="ECO:0000313" key="2">
    <source>
        <dbReference type="EMBL" id="MPV87303.1"/>
    </source>
</evidence>
<dbReference type="SUPFAM" id="SSF69279">
    <property type="entry name" value="Phage tail proteins"/>
    <property type="match status" value="1"/>
</dbReference>
<dbReference type="EMBL" id="WHPD01000307">
    <property type="protein sequence ID" value="MPV87303.1"/>
    <property type="molecule type" value="Genomic_DNA"/>
</dbReference>
<dbReference type="Gene3D" id="3.55.50.10">
    <property type="entry name" value="Baseplate protein-like domains"/>
    <property type="match status" value="1"/>
</dbReference>
<accession>A0A7J9USI2</accession>
<feature type="domain" description="Gp5/Type VI secretion system Vgr protein OB-fold" evidence="1">
    <location>
        <begin position="373"/>
        <end position="446"/>
    </location>
</feature>
<dbReference type="RefSeq" id="WP_193314312.1">
    <property type="nucleotide sequence ID" value="NZ_BAAAOT010000001.1"/>
</dbReference>